<evidence type="ECO:0000259" key="1">
    <source>
        <dbReference type="Pfam" id="PF01609"/>
    </source>
</evidence>
<keyword evidence="4" id="KW-1185">Reference proteome</keyword>
<dbReference type="InterPro" id="IPR002559">
    <property type="entry name" value="Transposase_11"/>
</dbReference>
<dbReference type="GO" id="GO:0003677">
    <property type="term" value="F:DNA binding"/>
    <property type="evidence" value="ECO:0007669"/>
    <property type="project" value="InterPro"/>
</dbReference>
<feature type="domain" description="Insertion element IS402-like" evidence="2">
    <location>
        <begin position="1"/>
        <end position="79"/>
    </location>
</feature>
<accession>A0A7W2HJV3</accession>
<dbReference type="NCBIfam" id="NF033580">
    <property type="entry name" value="transpos_IS5_3"/>
    <property type="match status" value="1"/>
</dbReference>
<evidence type="ECO:0000313" key="3">
    <source>
        <dbReference type="EMBL" id="MBA4866506.1"/>
    </source>
</evidence>
<dbReference type="InterPro" id="IPR025161">
    <property type="entry name" value="IS402-like_dom"/>
</dbReference>
<dbReference type="GO" id="GO:0004803">
    <property type="term" value="F:transposase activity"/>
    <property type="evidence" value="ECO:0007669"/>
    <property type="project" value="InterPro"/>
</dbReference>
<dbReference type="PANTHER" id="PTHR30007:SF1">
    <property type="entry name" value="BLR1914 PROTEIN"/>
    <property type="match status" value="1"/>
</dbReference>
<reference evidence="3 4" key="1">
    <citation type="submission" date="2020-07" db="EMBL/GenBank/DDBJ databases">
        <title>Streptomyces isolated from Indian soil.</title>
        <authorList>
            <person name="Mandal S."/>
            <person name="Maiti P.K."/>
        </authorList>
    </citation>
    <scope>NUCLEOTIDE SEQUENCE [LARGE SCALE GENOMIC DNA]</scope>
    <source>
        <strain evidence="3 4">PSKA54</strain>
    </source>
</reference>
<proteinExistence type="predicted"/>
<name>A0A7W2HJV3_9ACTN</name>
<dbReference type="Pfam" id="PF01609">
    <property type="entry name" value="DDE_Tnp_1"/>
    <property type="match status" value="1"/>
</dbReference>
<gene>
    <name evidence="3" type="ORF">H1V43_35375</name>
</gene>
<evidence type="ECO:0000313" key="4">
    <source>
        <dbReference type="Proteomes" id="UP000586976"/>
    </source>
</evidence>
<dbReference type="PANTHER" id="PTHR30007">
    <property type="entry name" value="PHP DOMAIN PROTEIN"/>
    <property type="match status" value="1"/>
</dbReference>
<sequence>MDDELWARIEPLLPVVPRNPRRPGRKRLDSRKVLCGILFVLYTGIRWEFLPQELGFGSGMTCWRRLRDWNEAGVWQRLHELLLSELRAADLLDFSRAAVDSSHIRAMKGGPATGPSPVDRGKAGSKHHLIVEAHGIPLAAITTGGNVGDVTQLIPLIQAVPPIRGKRGQPLRRPKYLYADRGYDHEVYRDKVRRLQITPHLARRGTGHGSGLGVYRWVVEGAIALLHWFRRLRIRWEIRDDIHHAFVTLGCAVICWRRLRTALCRE</sequence>
<dbReference type="Proteomes" id="UP000586976">
    <property type="component" value="Unassembled WGS sequence"/>
</dbReference>
<dbReference type="Pfam" id="PF13340">
    <property type="entry name" value="DUF4096"/>
    <property type="match status" value="1"/>
</dbReference>
<comment type="caution">
    <text evidence="3">The sequence shown here is derived from an EMBL/GenBank/DDBJ whole genome shotgun (WGS) entry which is preliminary data.</text>
</comment>
<protein>
    <submittedName>
        <fullName evidence="3">IS5 family transposase</fullName>
    </submittedName>
</protein>
<organism evidence="3 4">
    <name type="scientific">Streptomyces himalayensis subsp. aureolus</name>
    <dbReference type="NCBI Taxonomy" id="2758039"/>
    <lineage>
        <taxon>Bacteria</taxon>
        <taxon>Bacillati</taxon>
        <taxon>Actinomycetota</taxon>
        <taxon>Actinomycetes</taxon>
        <taxon>Kitasatosporales</taxon>
        <taxon>Streptomycetaceae</taxon>
        <taxon>Streptomyces</taxon>
        <taxon>Streptomyces himalayensis</taxon>
    </lineage>
</organism>
<dbReference type="AlphaFoldDB" id="A0A7W2HJV3"/>
<dbReference type="GO" id="GO:0006313">
    <property type="term" value="P:DNA transposition"/>
    <property type="evidence" value="ECO:0007669"/>
    <property type="project" value="InterPro"/>
</dbReference>
<dbReference type="EMBL" id="JACEQY010000064">
    <property type="protein sequence ID" value="MBA4866506.1"/>
    <property type="molecule type" value="Genomic_DNA"/>
</dbReference>
<evidence type="ECO:0000259" key="2">
    <source>
        <dbReference type="Pfam" id="PF13340"/>
    </source>
</evidence>
<feature type="domain" description="Transposase IS4-like" evidence="1">
    <location>
        <begin position="96"/>
        <end position="253"/>
    </location>
</feature>